<dbReference type="EMBL" id="UOFN01000080">
    <property type="protein sequence ID" value="VAW77724.1"/>
    <property type="molecule type" value="Genomic_DNA"/>
</dbReference>
<feature type="transmembrane region" description="Helical" evidence="1">
    <location>
        <begin position="324"/>
        <end position="347"/>
    </location>
</feature>
<organism evidence="2">
    <name type="scientific">hydrothermal vent metagenome</name>
    <dbReference type="NCBI Taxonomy" id="652676"/>
    <lineage>
        <taxon>unclassified sequences</taxon>
        <taxon>metagenomes</taxon>
        <taxon>ecological metagenomes</taxon>
    </lineage>
</organism>
<sequence>MHIKISWLSALLLSYCLATSTPANAHESIGSVSNVIITVQGRVVEYYLNIPPDLGKLLDNMGYNSEEAVEEYFSWTLKLTSWSERCALNKLRAIVPQSSGNRIIHLEYTCPREITDLTITSSVFLDIDEKHIQFIKLAVPDNPGNVLQEDILSLKNQVFHISDVKSGGSVMLYRAYRFFMLGTEHILSGYDHILFILASILVISGFIELLKLVTAFTVAHSITLALAFLGIVSLSSSIVEPLIALTIAIVAFENIISRNFNKRWVLIFFFGLVHGLGFVGVLKEITVSRQELITSLFSFNLGIEAGQLLIVGAGVFFLHFIRKAAWAPVAIRWSSISIGILGLVWFFERIYGIDWASSGYYL</sequence>
<evidence type="ECO:0000256" key="1">
    <source>
        <dbReference type="SAM" id="Phobius"/>
    </source>
</evidence>
<accession>A0A3B0Z8K2</accession>
<feature type="transmembrane region" description="Helical" evidence="1">
    <location>
        <begin position="193"/>
        <end position="213"/>
    </location>
</feature>
<dbReference type="AlphaFoldDB" id="A0A3B0Z8K2"/>
<feature type="transmembrane region" description="Helical" evidence="1">
    <location>
        <begin position="225"/>
        <end position="252"/>
    </location>
</feature>
<protein>
    <recommendedName>
        <fullName evidence="3">HupE/UreJ family protein</fullName>
    </recommendedName>
</protein>
<keyword evidence="1" id="KW-0812">Transmembrane</keyword>
<evidence type="ECO:0000313" key="2">
    <source>
        <dbReference type="EMBL" id="VAW77724.1"/>
    </source>
</evidence>
<gene>
    <name evidence="2" type="ORF">MNBD_GAMMA15-1483</name>
</gene>
<feature type="transmembrane region" description="Helical" evidence="1">
    <location>
        <begin position="264"/>
        <end position="282"/>
    </location>
</feature>
<feature type="transmembrane region" description="Helical" evidence="1">
    <location>
        <begin position="294"/>
        <end position="318"/>
    </location>
</feature>
<name>A0A3B0Z8K2_9ZZZZ</name>
<evidence type="ECO:0008006" key="3">
    <source>
        <dbReference type="Google" id="ProtNLM"/>
    </source>
</evidence>
<dbReference type="Pfam" id="PF13795">
    <property type="entry name" value="HupE_UreJ_2"/>
    <property type="match status" value="1"/>
</dbReference>
<keyword evidence="1" id="KW-1133">Transmembrane helix</keyword>
<dbReference type="InterPro" id="IPR032809">
    <property type="entry name" value="Put_HupE_UreJ"/>
</dbReference>
<proteinExistence type="predicted"/>
<reference evidence="2" key="1">
    <citation type="submission" date="2018-06" db="EMBL/GenBank/DDBJ databases">
        <authorList>
            <person name="Zhirakovskaya E."/>
        </authorList>
    </citation>
    <scope>NUCLEOTIDE SEQUENCE</scope>
</reference>
<keyword evidence="1" id="KW-0472">Membrane</keyword>